<evidence type="ECO:0000313" key="1">
    <source>
        <dbReference type="EMBL" id="CAA2628656.1"/>
    </source>
</evidence>
<dbReference type="AlphaFoldDB" id="A0A7I8JEF4"/>
<dbReference type="EMBL" id="LR743598">
    <property type="protein sequence ID" value="CAA2628656.1"/>
    <property type="molecule type" value="Genomic_DNA"/>
</dbReference>
<reference evidence="1 2" key="1">
    <citation type="submission" date="2019-12" db="EMBL/GenBank/DDBJ databases">
        <authorList>
            <person name="Scholz U."/>
            <person name="Mascher M."/>
            <person name="Fiebig A."/>
        </authorList>
    </citation>
    <scope>NUCLEOTIDE SEQUENCE</scope>
</reference>
<protein>
    <submittedName>
        <fullName evidence="1">Uncharacterized protein</fullName>
    </submittedName>
</protein>
<evidence type="ECO:0000313" key="2">
    <source>
        <dbReference type="Proteomes" id="UP001189122"/>
    </source>
</evidence>
<sequence length="48" mass="5357">MHSDGYPVKKKEMTLLALVPIAAPSQDRVEALVFVLLTTTKLRTLYTP</sequence>
<dbReference type="Proteomes" id="UP001189122">
    <property type="component" value="Unassembled WGS sequence"/>
</dbReference>
<proteinExistence type="predicted"/>
<accession>A0A7I8JEF4</accession>
<organism evidence="1">
    <name type="scientific">Spirodela intermedia</name>
    <name type="common">Intermediate duckweed</name>
    <dbReference type="NCBI Taxonomy" id="51605"/>
    <lineage>
        <taxon>Eukaryota</taxon>
        <taxon>Viridiplantae</taxon>
        <taxon>Streptophyta</taxon>
        <taxon>Embryophyta</taxon>
        <taxon>Tracheophyta</taxon>
        <taxon>Spermatophyta</taxon>
        <taxon>Magnoliopsida</taxon>
        <taxon>Liliopsida</taxon>
        <taxon>Araceae</taxon>
        <taxon>Lemnoideae</taxon>
        <taxon>Spirodela</taxon>
    </lineage>
</organism>
<keyword evidence="2" id="KW-1185">Reference proteome</keyword>
<dbReference type="EMBL" id="CACRZD030000011">
    <property type="protein sequence ID" value="CAA6667903.1"/>
    <property type="molecule type" value="Genomic_DNA"/>
</dbReference>
<name>A0A7I8JEF4_SPIIN</name>
<gene>
    <name evidence="1" type="ORF">SI7747_11014297</name>
</gene>